<evidence type="ECO:0000256" key="1">
    <source>
        <dbReference type="SAM" id="MobiDB-lite"/>
    </source>
</evidence>
<accession>A0A8T0F501</accession>
<gene>
    <name evidence="2" type="ORF">HNY73_008029</name>
</gene>
<evidence type="ECO:0000313" key="2">
    <source>
        <dbReference type="EMBL" id="KAF8786296.1"/>
    </source>
</evidence>
<reference evidence="2" key="1">
    <citation type="journal article" date="2020" name="bioRxiv">
        <title>Chromosome-level reference genome of the European wasp spider Argiope bruennichi: a resource for studies on range expansion and evolutionary adaptation.</title>
        <authorList>
            <person name="Sheffer M.M."/>
            <person name="Hoppe A."/>
            <person name="Krehenwinkel H."/>
            <person name="Uhl G."/>
            <person name="Kuss A.W."/>
            <person name="Jensen L."/>
            <person name="Jensen C."/>
            <person name="Gillespie R.G."/>
            <person name="Hoff K.J."/>
            <person name="Prost S."/>
        </authorList>
    </citation>
    <scope>NUCLEOTIDE SEQUENCE</scope>
</reference>
<dbReference type="EMBL" id="JABXBU010000015">
    <property type="protein sequence ID" value="KAF8786296.1"/>
    <property type="molecule type" value="Genomic_DNA"/>
</dbReference>
<proteinExistence type="predicted"/>
<dbReference type="Proteomes" id="UP000807504">
    <property type="component" value="Unassembled WGS sequence"/>
</dbReference>
<feature type="region of interest" description="Disordered" evidence="1">
    <location>
        <begin position="84"/>
        <end position="104"/>
    </location>
</feature>
<organism evidence="2 3">
    <name type="scientific">Argiope bruennichi</name>
    <name type="common">Wasp spider</name>
    <name type="synonym">Aranea bruennichi</name>
    <dbReference type="NCBI Taxonomy" id="94029"/>
    <lineage>
        <taxon>Eukaryota</taxon>
        <taxon>Metazoa</taxon>
        <taxon>Ecdysozoa</taxon>
        <taxon>Arthropoda</taxon>
        <taxon>Chelicerata</taxon>
        <taxon>Arachnida</taxon>
        <taxon>Araneae</taxon>
        <taxon>Araneomorphae</taxon>
        <taxon>Entelegynae</taxon>
        <taxon>Araneoidea</taxon>
        <taxon>Araneidae</taxon>
        <taxon>Argiope</taxon>
    </lineage>
</organism>
<reference evidence="2" key="2">
    <citation type="submission" date="2020-06" db="EMBL/GenBank/DDBJ databases">
        <authorList>
            <person name="Sheffer M."/>
        </authorList>
    </citation>
    <scope>NUCLEOTIDE SEQUENCE</scope>
</reference>
<comment type="caution">
    <text evidence="2">The sequence shown here is derived from an EMBL/GenBank/DDBJ whole genome shotgun (WGS) entry which is preliminary data.</text>
</comment>
<name>A0A8T0F501_ARGBR</name>
<keyword evidence="3" id="KW-1185">Reference proteome</keyword>
<sequence>MNFSGEDRKEVFFFFEQILRSYKQPVYYENLRGHISNASVNIRKYVLTKCKGDNFLEYFKRRKNYFYVEDGKISLKEEFGNEQPKNSHFNKSKKKTSKGKFVRRSTSFTHSSYASALKGNDSSKNEDKEYETDAITYFRNRLIRKKKERLWSLEFDDLPKKIKRHLQLYHKSKVKSFLSYYPNKFVIDSDDETVTLAHFCESNSNAADCSSTNQETCSNIDQNSVIIIDSEIKKASDYLECVIFFIDILKKLNQPFPIEKLGGYFSQARKEIKDHLKINYRSFKFFFDDAPLIFLKNTSEEVSLSKEYRKLIRAAENLIKDTKKDFTLQTEMPLKSQINHIFQPRISSQRPSCLAETNKDVLSLVNIANTQEDTMEETLKLHNNDLLELEMTNESTDDFFDNYLMRSSSQESSDSLSSKSTQSISVKHPQVKDYSVIKVYENFELKLTDKELMENTFLRCIFTVELFCLEFVESELNYIQSFENKAIKYFMDILDSSATKLWKLSNLQGSVGNNREIAQFMNKFYKGEKLVSFFQKHHQFEVDPPFVKIALSDKGNRTEDFNMFSNEKNMMNDLVNLYELNDFKILLRDTYTYLSNVCEFCKDKNDVKIERLCGILSRFPSCLNMIKSLKGQSLSEKNEYFLQKMMIFQFSRKGYIFFPYDYFYDKCRILFSWFEKMQCYDPLMKFVSFSDFWKANVYSRCISNNNRHISLEKSYQNIADIIENEMENRSEMNYCELAEIIPENVLFSLTNGNYFSRYIISSLLESGKYRMKDGKISLLVYDNCNLGPSDTVDNVSAEIINEFENHIFNESSRELYIQQNICDNQDNSVCSPFTNINNHSEYKVELGYCSKQSSEILQTTEYSEMYSKSVEFKSDLSLKDDKVLVNHLISEDQHKNFNSTNDNHISEPVIKSFNQEKSKDMNVFKTEENLCIDVPVSNAENFKSGEKITVFTKPTKSVSNNKEPESVVEESGSVFESSSNCYSCEDKVNIKIDLISHNSDAPEKLSISSLSLSPEFHEFNEFRKENQNFSFKCDLMNTLISEDLSKQEDEFDNDQALDLNLTENYVLEEKCISVLPEVKPLEKDNLTEQNVVPEVTAKNASESNIEVLEMEQNISCISQEKEVEIHLLNKQNSYDNFDASTEMISQQPLHNLDSTNKEIVIRTFEHFADENINLKTSKAFEQVHKKDFQCDASQTSDFNDATPENRIISVTIQDFNTPQELQRIKHKDTAVSVKQSFTDMPEELFDTSLIKQYLSSSKLSEEMNHPSITIHDAESVKESVGSEVPLKYPLAMLTSSSDDVSKINKSRASSCNDLTSDFPLQPITAKVVLLTNSSCLALADIKERKQSIYFMKYAFACEHQDDCSDCFSILQIGDEVSCFVPLTEIPQKIWIAFMVTKENSECLNEFILENAKILHEGPIKSLPNSACIKSSTRHFGCQTEFPKCDNYCQTDVNANADKYQSTKEISCQTRLYFVRNVSIQTENITMMCMNQNDFEETEIPFGSKCVKCQTYFNGDLGNDTLTENTDPVIWQGKKSQLTKTVSCQTFSTGQIMMLKHHPM</sequence>
<evidence type="ECO:0000313" key="3">
    <source>
        <dbReference type="Proteomes" id="UP000807504"/>
    </source>
</evidence>
<feature type="compositionally biased region" description="Basic residues" evidence="1">
    <location>
        <begin position="88"/>
        <end position="103"/>
    </location>
</feature>
<protein>
    <submittedName>
        <fullName evidence="2">Uncharacterized protein</fullName>
    </submittedName>
</protein>